<evidence type="ECO:0000313" key="3">
    <source>
        <dbReference type="EMBL" id="KAL0466332.1"/>
    </source>
</evidence>
<dbReference type="PANTHER" id="PTHR48081">
    <property type="entry name" value="AB HYDROLASE SUPERFAMILY PROTEIN C4A8.06C"/>
    <property type="match status" value="1"/>
</dbReference>
<dbReference type="SUPFAM" id="SSF53474">
    <property type="entry name" value="alpha/beta-Hydrolases"/>
    <property type="match status" value="1"/>
</dbReference>
<organism evidence="3 4">
    <name type="scientific">Neurospora intermedia</name>
    <dbReference type="NCBI Taxonomy" id="5142"/>
    <lineage>
        <taxon>Eukaryota</taxon>
        <taxon>Fungi</taxon>
        <taxon>Dikarya</taxon>
        <taxon>Ascomycota</taxon>
        <taxon>Pezizomycotina</taxon>
        <taxon>Sordariomycetes</taxon>
        <taxon>Sordariomycetidae</taxon>
        <taxon>Sordariales</taxon>
        <taxon>Sordariaceae</taxon>
        <taxon>Neurospora</taxon>
    </lineage>
</organism>
<dbReference type="InterPro" id="IPR050300">
    <property type="entry name" value="GDXG_lipolytic_enzyme"/>
</dbReference>
<keyword evidence="1 3" id="KW-0378">Hydrolase</keyword>
<dbReference type="EMBL" id="JAVLET010000013">
    <property type="protein sequence ID" value="KAL0466332.1"/>
    <property type="molecule type" value="Genomic_DNA"/>
</dbReference>
<dbReference type="PANTHER" id="PTHR48081:SF8">
    <property type="entry name" value="ALPHA_BETA HYDROLASE FOLD-3 DOMAIN-CONTAINING PROTEIN-RELATED"/>
    <property type="match status" value="1"/>
</dbReference>
<name>A0ABR3D211_NEUIN</name>
<dbReference type="Pfam" id="PF07859">
    <property type="entry name" value="Abhydrolase_3"/>
    <property type="match status" value="1"/>
</dbReference>
<evidence type="ECO:0000259" key="2">
    <source>
        <dbReference type="Pfam" id="PF07859"/>
    </source>
</evidence>
<accession>A0ABR3D211</accession>
<keyword evidence="4" id="KW-1185">Reference proteome</keyword>
<proteinExistence type="predicted"/>
<dbReference type="GO" id="GO:0016787">
    <property type="term" value="F:hydrolase activity"/>
    <property type="evidence" value="ECO:0007669"/>
    <property type="project" value="UniProtKB-KW"/>
</dbReference>
<protein>
    <submittedName>
        <fullName evidence="3">Alpha/Beta hydrolase protein</fullName>
    </submittedName>
</protein>
<feature type="domain" description="Alpha/beta hydrolase fold-3" evidence="2">
    <location>
        <begin position="103"/>
        <end position="331"/>
    </location>
</feature>
<dbReference type="InterPro" id="IPR013094">
    <property type="entry name" value="AB_hydrolase_3"/>
</dbReference>
<sequence length="430" mass="46949">MAAIPPAAVVDTAGPTGSEEIHVAPSLPLTQKLKYGALAYGITKLIKAPLNLITAIKTDYLGSSPTNPDIIKAFPSRPQLPVRVFLPKSHTGEVPSDQKLPTLLTIHGGGFVIGSPYDNDGWNRRFIQLAEAAGASFCVIALDYRKAPSYPFPTAIHDLEAVILDLLKPESDPDSSNHGGDLPIDLDRVAIAGWSAGGNLALAVSQLSTIRPLIKAVVPMYPVLDFVTPSEVKSTKSRRYKPALGGFRGKDTDFLMGFSGMFDWAYVSPGQKMGDPLLSPVYAITVEDTAEGKVTKGREKFPANVFVIACELDMLGGEAWRLACKLGGKKVPGVEDMLGREEVGGEKGKLELEDERFHWRVEVTDSEEEEEDGKMQVKRRYRWLLVPDAIHGYDQDGVGRFGDEELVSDGMEKREEVMKIIRGWLMDGVL</sequence>
<evidence type="ECO:0000256" key="1">
    <source>
        <dbReference type="ARBA" id="ARBA00022801"/>
    </source>
</evidence>
<comment type="caution">
    <text evidence="3">The sequence shown here is derived from an EMBL/GenBank/DDBJ whole genome shotgun (WGS) entry which is preliminary data.</text>
</comment>
<reference evidence="3 4" key="1">
    <citation type="submission" date="2023-09" db="EMBL/GenBank/DDBJ databases">
        <title>Multi-omics analysis of a traditional fermented food reveals byproduct-associated fungal strains for waste-to-food upcycling.</title>
        <authorList>
            <consortium name="Lawrence Berkeley National Laboratory"/>
            <person name="Rekdal V.M."/>
            <person name="Villalobos-Escobedo J.M."/>
            <person name="Rodriguez-Valeron N."/>
            <person name="Garcia M.O."/>
            <person name="Vasquez D.P."/>
            <person name="Damayanti I."/>
            <person name="Sorensen P.M."/>
            <person name="Baidoo E.E."/>
            <person name="De Carvalho A.C."/>
            <person name="Riley R."/>
            <person name="Lipzen A."/>
            <person name="He G."/>
            <person name="Yan M."/>
            <person name="Haridas S."/>
            <person name="Daum C."/>
            <person name="Yoshinaga Y."/>
            <person name="Ng V."/>
            <person name="Grigoriev I.V."/>
            <person name="Munk R."/>
            <person name="Nuraida L."/>
            <person name="Wijaya C.H."/>
            <person name="Morales P.-C."/>
            <person name="Keasling J.D."/>
        </authorList>
    </citation>
    <scope>NUCLEOTIDE SEQUENCE [LARGE SCALE GENOMIC DNA]</scope>
    <source>
        <strain evidence="3 4">FGSC 2613</strain>
    </source>
</reference>
<dbReference type="Gene3D" id="3.40.50.1820">
    <property type="entry name" value="alpha/beta hydrolase"/>
    <property type="match status" value="1"/>
</dbReference>
<dbReference type="InterPro" id="IPR029058">
    <property type="entry name" value="AB_hydrolase_fold"/>
</dbReference>
<evidence type="ECO:0000313" key="4">
    <source>
        <dbReference type="Proteomes" id="UP001451303"/>
    </source>
</evidence>
<gene>
    <name evidence="3" type="ORF">QR685DRAFT_109912</name>
</gene>
<dbReference type="Proteomes" id="UP001451303">
    <property type="component" value="Unassembled WGS sequence"/>
</dbReference>